<dbReference type="GO" id="GO:0016491">
    <property type="term" value="F:oxidoreductase activity"/>
    <property type="evidence" value="ECO:0007669"/>
    <property type="project" value="TreeGrafter"/>
</dbReference>
<dbReference type="InterPro" id="IPR016024">
    <property type="entry name" value="ARM-type_fold"/>
</dbReference>
<protein>
    <submittedName>
        <fullName evidence="3">HEAT repeat domain-containing protein</fullName>
    </submittedName>
</protein>
<dbReference type="EMBL" id="CP159373">
    <property type="protein sequence ID" value="XCN72771.1"/>
    <property type="molecule type" value="Genomic_DNA"/>
</dbReference>
<dbReference type="InterPro" id="IPR021133">
    <property type="entry name" value="HEAT_type_2"/>
</dbReference>
<evidence type="ECO:0000313" key="3">
    <source>
        <dbReference type="EMBL" id="XCN72771.1"/>
    </source>
</evidence>
<dbReference type="KEGG" id="eaj:Q3M24_21180"/>
<accession>A0AAU8LU17</accession>
<gene>
    <name evidence="3" type="ORF">Q3M24_21180</name>
</gene>
<dbReference type="SMART" id="SM00567">
    <property type="entry name" value="EZ_HEAT"/>
    <property type="match status" value="10"/>
</dbReference>
<dbReference type="SUPFAM" id="SSF48371">
    <property type="entry name" value="ARM repeat"/>
    <property type="match status" value="1"/>
</dbReference>
<organism evidence="3">
    <name type="scientific">Candidatus Electrothrix aestuarii</name>
    <dbReference type="NCBI Taxonomy" id="3062594"/>
    <lineage>
        <taxon>Bacteria</taxon>
        <taxon>Pseudomonadati</taxon>
        <taxon>Thermodesulfobacteriota</taxon>
        <taxon>Desulfobulbia</taxon>
        <taxon>Desulfobulbales</taxon>
        <taxon>Desulfobulbaceae</taxon>
        <taxon>Candidatus Electrothrix</taxon>
    </lineage>
</organism>
<dbReference type="PANTHER" id="PTHR12697">
    <property type="entry name" value="PBS LYASE HEAT-LIKE PROTEIN"/>
    <property type="match status" value="1"/>
</dbReference>
<dbReference type="Gene3D" id="1.25.10.10">
    <property type="entry name" value="Leucine-rich Repeat Variant"/>
    <property type="match status" value="4"/>
</dbReference>
<feature type="compositionally biased region" description="Basic and acidic residues" evidence="2">
    <location>
        <begin position="724"/>
        <end position="742"/>
    </location>
</feature>
<evidence type="ECO:0000256" key="1">
    <source>
        <dbReference type="ARBA" id="ARBA00045876"/>
    </source>
</evidence>
<dbReference type="InterPro" id="IPR004155">
    <property type="entry name" value="PBS_lyase_HEAT"/>
</dbReference>
<dbReference type="InterPro" id="IPR011989">
    <property type="entry name" value="ARM-like"/>
</dbReference>
<name>A0AAU8LU17_9BACT</name>
<dbReference type="PANTHER" id="PTHR12697:SF5">
    <property type="entry name" value="DEOXYHYPUSINE HYDROXYLASE"/>
    <property type="match status" value="1"/>
</dbReference>
<proteinExistence type="predicted"/>
<feature type="region of interest" description="Disordered" evidence="2">
    <location>
        <begin position="718"/>
        <end position="742"/>
    </location>
</feature>
<comment type="function">
    <text evidence="1">Catalyzes the hydroxylation of the N(6)-(4-aminobutyl)-L-lysine intermediate produced by deoxyhypusine synthase/DHPS on a critical lysine of the eukaryotic translation initiation factor 5A/eIF-5A. This is the second step of the post-translational modification of that lysine into an unusual amino acid residue named hypusine. Hypusination is unique to mature eIF-5A factor and is essential for its function.</text>
</comment>
<dbReference type="AlphaFoldDB" id="A0AAU8LU17"/>
<dbReference type="Pfam" id="PF13646">
    <property type="entry name" value="HEAT_2"/>
    <property type="match status" value="3"/>
</dbReference>
<reference evidence="3" key="1">
    <citation type="journal article" date="2024" name="Syst. Appl. Microbiol.">
        <title>First single-strain enrichments of Electrothrix cable bacteria, description of E. aestuarii sp. nov. and E. rattekaaiensis sp. nov., and proposal of a cable bacteria taxonomy following the rules of the SeqCode.</title>
        <authorList>
            <person name="Plum-Jensen L.E."/>
            <person name="Schramm A."/>
            <person name="Marshall I.P.G."/>
        </authorList>
    </citation>
    <scope>NUCLEOTIDE SEQUENCE</scope>
    <source>
        <strain evidence="3">Rat1</strain>
    </source>
</reference>
<dbReference type="PROSITE" id="PS50077">
    <property type="entry name" value="HEAT_REPEAT"/>
    <property type="match status" value="1"/>
</dbReference>
<evidence type="ECO:0000256" key="2">
    <source>
        <dbReference type="SAM" id="MobiDB-lite"/>
    </source>
</evidence>
<reference evidence="3" key="2">
    <citation type="submission" date="2024-06" db="EMBL/GenBank/DDBJ databases">
        <authorList>
            <person name="Plum-Jensen L.E."/>
            <person name="Schramm A."/>
            <person name="Marshall I.P.G."/>
        </authorList>
    </citation>
    <scope>NUCLEOTIDE SEQUENCE</scope>
    <source>
        <strain evidence="3">Rat1</strain>
    </source>
</reference>
<sequence length="899" mass="101663">MRDGFYKTGYNFSEKILYISDMEGAAKQVAQFSIVRTRKIKQLLISLLCQNNAVEVRKMAIQILATLHVNEAIPELRELLKENNFYIQAEAIKALAILHDKNIIFYLVNFLRQLDKETKHLQFIGNQVVSTLQAAEVLPNIRKLIKDKNPNIRTAALNMLITLRADELTSEVIVLLEDKDPYVREAAINFLESLNNEEAIPEIRKLIQDREPYTQVAAIEALGTLHDKDMLPVIRKLIQDRNANVSAAAISYLALFRDKEELSVMEEFIWNRDWSIKRAAVRAFAVLHIKEVIPDIRKLFSNNDSWELGYVIEALTRLHDNGSIPKFRKRIYEIGATSEIVESLAVFRDQGSIPAIRVCLDFDYSWIQSSAIKALATLHDTESIPKIRKLILNEVASVQSATIEAFGALHEKETISEIRRFFDNGTPYVQMAAVKVLGTLRDDKAIPVIRRLINQGDSGVQEAAIRALGELQDIHSIPVINKRLDDRYLEVQCATSQALARLNHSSPELFVWQRKQLDILTEKTSSIYSDERKEAAQKLSSIFTEQSVALLDKLIDDAEWSVVIPALESLGIIGEYAPELVQQQVPKLLALTNHTNLELQDTAVSALGRFISFRGEAKTTDLSEMDQKIRSTLQAFIHDQNPKNSFRRRVAVEALGATGRPECARDFGQVLNKLEESDSLYFRCLYWKKRLETDNSSGSALQKKLTEELKQLTAEKADWRKKRDSNDELRSSEETIAEGKERVNERWHKEQIEHLLGHTLARISPPKKGVNLLNHPLYQVRQGAIRALAAKADAPLIGTIIQAHQAFDPADLPSPFPYAAFRAIDLALWNLEYTGTKDDVAKLKDVLANLKPCQVPGQEGAIKERLEWTIERLGENLAKNAELAAANQGKQKGGEEKQL</sequence>